<evidence type="ECO:0000259" key="1">
    <source>
        <dbReference type="SMART" id="SM00829"/>
    </source>
</evidence>
<dbReference type="InterPro" id="IPR013154">
    <property type="entry name" value="ADH-like_N"/>
</dbReference>
<evidence type="ECO:0000313" key="3">
    <source>
        <dbReference type="Proteomes" id="UP000078263"/>
    </source>
</evidence>
<dbReference type="Gene3D" id="3.90.180.10">
    <property type="entry name" value="Medium-chain alcohol dehydrogenases, catalytic domain"/>
    <property type="match status" value="1"/>
</dbReference>
<dbReference type="Proteomes" id="UP000078263">
    <property type="component" value="Chromosome"/>
</dbReference>
<proteinExistence type="predicted"/>
<evidence type="ECO:0000313" key="2">
    <source>
        <dbReference type="EMBL" id="ANK13773.1"/>
    </source>
</evidence>
<name>A0A192D5K1_9SPHN</name>
<gene>
    <name evidence="2" type="ORF">A9D12_13350</name>
</gene>
<dbReference type="STRING" id="1112.A9D12_13350"/>
<dbReference type="SMART" id="SM00829">
    <property type="entry name" value="PKS_ER"/>
    <property type="match status" value="1"/>
</dbReference>
<dbReference type="OrthoDB" id="4190732at2"/>
<dbReference type="InterPro" id="IPR011032">
    <property type="entry name" value="GroES-like_sf"/>
</dbReference>
<dbReference type="Gene3D" id="3.40.50.720">
    <property type="entry name" value="NAD(P)-binding Rossmann-like Domain"/>
    <property type="match status" value="1"/>
</dbReference>
<reference evidence="2 3" key="1">
    <citation type="submission" date="2016-05" db="EMBL/GenBank/DDBJ databases">
        <title>Compelete Genome Sequence of Bacteriochlorophyll-Synthesizing Bacterium Porphyrobacter neustonensis DSM 9434.</title>
        <authorList>
            <person name="Shi X.-L."/>
            <person name="Wu Y.-H."/>
            <person name="Cheng H."/>
            <person name="Xu L."/>
            <person name="Zhang X.-Q."/>
            <person name="Wang C.-S."/>
            <person name="Xu X.-W."/>
        </authorList>
    </citation>
    <scope>NUCLEOTIDE SEQUENCE [LARGE SCALE GENOMIC DNA]</scope>
    <source>
        <strain evidence="2 3">DSM 9434</strain>
    </source>
</reference>
<dbReference type="GO" id="GO:0016491">
    <property type="term" value="F:oxidoreductase activity"/>
    <property type="evidence" value="ECO:0007669"/>
    <property type="project" value="InterPro"/>
</dbReference>
<dbReference type="InterPro" id="IPR036291">
    <property type="entry name" value="NAD(P)-bd_dom_sf"/>
</dbReference>
<dbReference type="Pfam" id="PF08240">
    <property type="entry name" value="ADH_N"/>
    <property type="match status" value="1"/>
</dbReference>
<dbReference type="Pfam" id="PF00107">
    <property type="entry name" value="ADH_zinc_N"/>
    <property type="match status" value="1"/>
</dbReference>
<dbReference type="InterPro" id="IPR051397">
    <property type="entry name" value="Zn-ADH-like_protein"/>
</dbReference>
<dbReference type="InterPro" id="IPR013149">
    <property type="entry name" value="ADH-like_C"/>
</dbReference>
<dbReference type="AlphaFoldDB" id="A0A192D5K1"/>
<sequence>MQALRVDHLSGDLSGVSLADIPTPARAPGEVLVRVRAASLNFPDLLMTRGDYQFKPQAPFTSGLEFAGEVIEADADSGFAPGDRVMGGNKTGAFAECASVPAGKLSPMPAGMDFPAAAALGAAYSTAFTGLVELGALQEGQWVLVHGASGGVGLAACDLARALGARVIATTGSLAKSERIAALTGADAVIEAAGRFREQVADLTGGALADIVFDPVGGDVFDESTRCVAFAGKLIVVGFTSGRIAEVSTNIPLIKGFSIIGLRAGEYARRLPERGRVIQRAIARLAESGAIAPAIDRTLPLSRWREAFGAMANRELVGKVVLVPGA</sequence>
<dbReference type="PANTHER" id="PTHR43677:SF4">
    <property type="entry name" value="QUINONE OXIDOREDUCTASE-LIKE PROTEIN 2"/>
    <property type="match status" value="1"/>
</dbReference>
<dbReference type="RefSeq" id="WP_068352654.1">
    <property type="nucleotide sequence ID" value="NZ_CP016033.1"/>
</dbReference>
<dbReference type="KEGG" id="pns:A9D12_13350"/>
<organism evidence="2 3">
    <name type="scientific">Erythrobacter neustonensis</name>
    <dbReference type="NCBI Taxonomy" id="1112"/>
    <lineage>
        <taxon>Bacteria</taxon>
        <taxon>Pseudomonadati</taxon>
        <taxon>Pseudomonadota</taxon>
        <taxon>Alphaproteobacteria</taxon>
        <taxon>Sphingomonadales</taxon>
        <taxon>Erythrobacteraceae</taxon>
        <taxon>Erythrobacter/Porphyrobacter group</taxon>
        <taxon>Erythrobacter</taxon>
    </lineage>
</organism>
<dbReference type="EMBL" id="CP016033">
    <property type="protein sequence ID" value="ANK13773.1"/>
    <property type="molecule type" value="Genomic_DNA"/>
</dbReference>
<dbReference type="InterPro" id="IPR020843">
    <property type="entry name" value="ER"/>
</dbReference>
<protein>
    <submittedName>
        <fullName evidence="2">NADPH:quinone oxidoreductase</fullName>
    </submittedName>
</protein>
<feature type="domain" description="Enoyl reductase (ER)" evidence="1">
    <location>
        <begin position="11"/>
        <end position="322"/>
    </location>
</feature>
<dbReference type="SUPFAM" id="SSF50129">
    <property type="entry name" value="GroES-like"/>
    <property type="match status" value="1"/>
</dbReference>
<accession>A0A192D5K1</accession>
<dbReference type="PANTHER" id="PTHR43677">
    <property type="entry name" value="SHORT-CHAIN DEHYDROGENASE/REDUCTASE"/>
    <property type="match status" value="1"/>
</dbReference>
<dbReference type="SUPFAM" id="SSF51735">
    <property type="entry name" value="NAD(P)-binding Rossmann-fold domains"/>
    <property type="match status" value="1"/>
</dbReference>
<keyword evidence="3" id="KW-1185">Reference proteome</keyword>
<dbReference type="CDD" id="cd08241">
    <property type="entry name" value="QOR1"/>
    <property type="match status" value="1"/>
</dbReference>